<dbReference type="HOGENOM" id="CLU_2011019_0_0_4"/>
<dbReference type="AlphaFoldDB" id="A4JD25"/>
<protein>
    <submittedName>
        <fullName evidence="2">Uncharacterized protein</fullName>
    </submittedName>
</protein>
<feature type="region of interest" description="Disordered" evidence="1">
    <location>
        <begin position="1"/>
        <end position="21"/>
    </location>
</feature>
<evidence type="ECO:0000313" key="3">
    <source>
        <dbReference type="Proteomes" id="UP000002287"/>
    </source>
</evidence>
<dbReference type="EMBL" id="CP000614">
    <property type="protein sequence ID" value="ABO54178.1"/>
    <property type="molecule type" value="Genomic_DNA"/>
</dbReference>
<sequence>MPNDESRAQGRRKPPVGAENMRARKVKLPLTLDTIRFLLGGKRPYTLGELGLSFGEDLREVEELLRVGVALGALRYYPASRKNEARYELIEGYADKRAARREPIVTTGELRYDLFSHARLCRR</sequence>
<dbReference type="Proteomes" id="UP000002287">
    <property type="component" value="Chromosome 1"/>
</dbReference>
<name>A4JD25_BURVG</name>
<evidence type="ECO:0000256" key="1">
    <source>
        <dbReference type="SAM" id="MobiDB-lite"/>
    </source>
</evidence>
<reference evidence="3" key="1">
    <citation type="submission" date="2007-03" db="EMBL/GenBank/DDBJ databases">
        <title>Complete sequence of chromosome 1 of Burkholderia vietnamiensis G4.</title>
        <authorList>
            <consortium name="US DOE Joint Genome Institute"/>
            <person name="Copeland A."/>
            <person name="Lucas S."/>
            <person name="Lapidus A."/>
            <person name="Barry K."/>
            <person name="Detter J.C."/>
            <person name="Glavina del Rio T."/>
            <person name="Hammon N."/>
            <person name="Israni S."/>
            <person name="Dalin E."/>
            <person name="Tice H."/>
            <person name="Pitluck S."/>
            <person name="Chain P."/>
            <person name="Malfatti S."/>
            <person name="Shin M."/>
            <person name="Vergez L."/>
            <person name="Schmutz J."/>
            <person name="Larimer F."/>
            <person name="Land M."/>
            <person name="Hauser L."/>
            <person name="Kyrpides N."/>
            <person name="Tiedje J."/>
            <person name="Richardson P."/>
        </authorList>
    </citation>
    <scope>NUCLEOTIDE SEQUENCE [LARGE SCALE GENOMIC DNA]</scope>
    <source>
        <strain evidence="3">G4 / LMG 22486</strain>
    </source>
</reference>
<evidence type="ECO:0000313" key="2">
    <source>
        <dbReference type="EMBL" id="ABO54178.1"/>
    </source>
</evidence>
<dbReference type="KEGG" id="bvi:Bcep1808_1167"/>
<accession>A4JD25</accession>
<proteinExistence type="predicted"/>
<gene>
    <name evidence="2" type="ordered locus">Bcep1808_1167</name>
</gene>
<organism evidence="2 3">
    <name type="scientific">Burkholderia vietnamiensis (strain G4 / LMG 22486)</name>
    <name type="common">Burkholderia cepacia (strain R1808)</name>
    <dbReference type="NCBI Taxonomy" id="269482"/>
    <lineage>
        <taxon>Bacteria</taxon>
        <taxon>Pseudomonadati</taxon>
        <taxon>Pseudomonadota</taxon>
        <taxon>Betaproteobacteria</taxon>
        <taxon>Burkholderiales</taxon>
        <taxon>Burkholderiaceae</taxon>
        <taxon>Burkholderia</taxon>
        <taxon>Burkholderia cepacia complex</taxon>
    </lineage>
</organism>